<feature type="compositionally biased region" description="Polar residues" evidence="5">
    <location>
        <begin position="309"/>
        <end position="319"/>
    </location>
</feature>
<evidence type="ECO:0000256" key="2">
    <source>
        <dbReference type="ARBA" id="ARBA00022679"/>
    </source>
</evidence>
<comment type="caution">
    <text evidence="7">The sequence shown here is derived from an EMBL/GenBank/DDBJ whole genome shotgun (WGS) entry which is preliminary data.</text>
</comment>
<accession>A0A0F8B6N3</accession>
<dbReference type="InterPro" id="IPR034646">
    <property type="entry name" value="ADCK3_dom"/>
</dbReference>
<dbReference type="OrthoDB" id="19679at2759"/>
<dbReference type="PANTHER" id="PTHR43851">
    <property type="match status" value="1"/>
</dbReference>
<keyword evidence="4" id="KW-0067">ATP-binding</keyword>
<dbReference type="SUPFAM" id="SSF56112">
    <property type="entry name" value="Protein kinase-like (PK-like)"/>
    <property type="match status" value="1"/>
</dbReference>
<evidence type="ECO:0000313" key="7">
    <source>
        <dbReference type="EMBL" id="KKF96455.1"/>
    </source>
</evidence>
<feature type="domain" description="ABC1 atypical kinase-like" evidence="6">
    <location>
        <begin position="558"/>
        <end position="774"/>
    </location>
</feature>
<dbReference type="CDD" id="cd13970">
    <property type="entry name" value="ABC1_ADCK3"/>
    <property type="match status" value="1"/>
</dbReference>
<sequence length="861" mass="96211">MASPDPPPSNALVRKRDATVDMQLMAPPPPPAKKIKRPKKVLDEESYTEGLSQIIMRDFFPGLQEIQLQNDYLDAVEAKDRLWISTATHNLIDGKTPGRKPGLWCDTPSSTRRFVKNETPSTILDVGTPASIAPSIGPSSRARVNTAMRLSQFQATYTSEDNESFYALADQQNQKKTEKKAWLWNGNKFDSKQLIKQKEVQQQLSNAGQLHDDGFMKKDRLAIKDSDDRPAQPELWKWRPKNTLMFTPDGIEDQYETRFQRAEASSTSAPKGINYHNTRVPTGANIEKPLRPPSPTLTAVRDALAGNVPQTYKTPSEMGSTLAGGETPRVNGYAFVDDEDDEDEHPLPKINLGPGDATPSPFRLQERAKKEDLLHRMVDRINKSHHSALRNGFTGKADATPIPKFMNSPRASSVGSLTPAAQRLLGKIGASQTPARGSNPREGRAHKIPSSPSAESQINPILQQSHDLRESRVPSTRIGRLWNYSGLAAGMLGGAIGETFSRAVGGGSEGSLLLTPANMERLVGKLSRMRGAALKLGQMMSFQDTKMLPPQLQIVLQRVQDRADYMPSWQRDKVLINNLGSEWRELFTEFDEKPIAAASIGQVHKAILKDGTKVAVKIQFPGVAESINSDLDNLSMLLTATKLLPKGLYLDKTIANARLELGWECDYEREAQCAIRYQRLLSAEAQQDSAFIVPKVHLHASSKQVLTMDWMEGTAVTRIKYFTQDQRDWIGTQIMKLCLREITEFHFMQTDPNWTNFLYNQSRNKLELLDFGASHLGYLTGHESKTMLDAHINSILTLAEPFLGSAPDIYDFKDQTITERVKSFIPVMLRERLTPPPEETYSLHRKLSGAFLLCTLFCLRL</sequence>
<dbReference type="PANTHER" id="PTHR43851:SF3">
    <property type="entry name" value="COENZYME Q8"/>
    <property type="match status" value="1"/>
</dbReference>
<keyword evidence="2" id="KW-0808">Transferase</keyword>
<dbReference type="GO" id="GO:0006744">
    <property type="term" value="P:ubiquinone biosynthetic process"/>
    <property type="evidence" value="ECO:0007669"/>
    <property type="project" value="TreeGrafter"/>
</dbReference>
<keyword evidence="3" id="KW-0547">Nucleotide-binding</keyword>
<evidence type="ECO:0000313" key="8">
    <source>
        <dbReference type="Proteomes" id="UP000034841"/>
    </source>
</evidence>
<feature type="region of interest" description="Disordered" evidence="5">
    <location>
        <begin position="309"/>
        <end position="328"/>
    </location>
</feature>
<dbReference type="InterPro" id="IPR051409">
    <property type="entry name" value="Atypical_kinase_ADCK"/>
</dbReference>
<evidence type="ECO:0000256" key="5">
    <source>
        <dbReference type="SAM" id="MobiDB-lite"/>
    </source>
</evidence>
<dbReference type="Proteomes" id="UP000034841">
    <property type="component" value="Unassembled WGS sequence"/>
</dbReference>
<dbReference type="AlphaFoldDB" id="A0A0F8B6N3"/>
<evidence type="ECO:0000259" key="6">
    <source>
        <dbReference type="Pfam" id="PF03109"/>
    </source>
</evidence>
<dbReference type="InterPro" id="IPR004147">
    <property type="entry name" value="ABC1_dom"/>
</dbReference>
<evidence type="ECO:0000256" key="4">
    <source>
        <dbReference type="ARBA" id="ARBA00022840"/>
    </source>
</evidence>
<dbReference type="GO" id="GO:0016740">
    <property type="term" value="F:transferase activity"/>
    <property type="evidence" value="ECO:0007669"/>
    <property type="project" value="UniProtKB-KW"/>
</dbReference>
<comment type="similarity">
    <text evidence="1">Belongs to the protein kinase superfamily. ADCK protein kinase family.</text>
</comment>
<evidence type="ECO:0000256" key="1">
    <source>
        <dbReference type="ARBA" id="ARBA00009670"/>
    </source>
</evidence>
<dbReference type="Pfam" id="PF09751">
    <property type="entry name" value="Es2"/>
    <property type="match status" value="1"/>
</dbReference>
<feature type="compositionally biased region" description="Polar residues" evidence="5">
    <location>
        <begin position="264"/>
        <end position="280"/>
    </location>
</feature>
<keyword evidence="8" id="KW-1185">Reference proteome</keyword>
<feature type="region of interest" description="Disordered" evidence="5">
    <location>
        <begin position="264"/>
        <end position="294"/>
    </location>
</feature>
<feature type="region of interest" description="Disordered" evidence="5">
    <location>
        <begin position="340"/>
        <end position="362"/>
    </location>
</feature>
<gene>
    <name evidence="7" type="ORF">CFO_g1175</name>
</gene>
<dbReference type="InterPro" id="IPR019148">
    <property type="entry name" value="Nuclear_protein_DGCR14_ESS-2"/>
</dbReference>
<proteinExistence type="inferred from homology"/>
<dbReference type="InterPro" id="IPR011009">
    <property type="entry name" value="Kinase-like_dom_sf"/>
</dbReference>
<organism evidence="7 8">
    <name type="scientific">Ceratocystis fimbriata f. sp. platani</name>
    <dbReference type="NCBI Taxonomy" id="88771"/>
    <lineage>
        <taxon>Eukaryota</taxon>
        <taxon>Fungi</taxon>
        <taxon>Dikarya</taxon>
        <taxon>Ascomycota</taxon>
        <taxon>Pezizomycotina</taxon>
        <taxon>Sordariomycetes</taxon>
        <taxon>Hypocreomycetidae</taxon>
        <taxon>Microascales</taxon>
        <taxon>Ceratocystidaceae</taxon>
        <taxon>Ceratocystis</taxon>
    </lineage>
</organism>
<dbReference type="Pfam" id="PF03109">
    <property type="entry name" value="ABC1"/>
    <property type="match status" value="1"/>
</dbReference>
<feature type="region of interest" description="Disordered" evidence="5">
    <location>
        <begin position="427"/>
        <end position="472"/>
    </location>
</feature>
<dbReference type="EMBL" id="LBBL01000042">
    <property type="protein sequence ID" value="KKF96455.1"/>
    <property type="molecule type" value="Genomic_DNA"/>
</dbReference>
<protein>
    <recommendedName>
        <fullName evidence="6">ABC1 atypical kinase-like domain-containing protein</fullName>
    </recommendedName>
</protein>
<evidence type="ECO:0000256" key="3">
    <source>
        <dbReference type="ARBA" id="ARBA00022741"/>
    </source>
</evidence>
<dbReference type="GO" id="GO:0005524">
    <property type="term" value="F:ATP binding"/>
    <property type="evidence" value="ECO:0007669"/>
    <property type="project" value="UniProtKB-KW"/>
</dbReference>
<name>A0A0F8B6N3_CERFI</name>
<reference evidence="7 8" key="1">
    <citation type="submission" date="2015-04" db="EMBL/GenBank/DDBJ databases">
        <title>Genome sequence of Ceratocystis platani, a major pathogen of plane trees.</title>
        <authorList>
            <person name="Belbahri L."/>
        </authorList>
    </citation>
    <scope>NUCLEOTIDE SEQUENCE [LARGE SCALE GENOMIC DNA]</scope>
    <source>
        <strain evidence="7 8">CFO</strain>
    </source>
</reference>
<feature type="compositionally biased region" description="Polar residues" evidence="5">
    <location>
        <begin position="450"/>
        <end position="465"/>
    </location>
</feature>